<feature type="non-terminal residue" evidence="2">
    <location>
        <position position="1"/>
    </location>
</feature>
<organism evidence="2">
    <name type="scientific">uncultured Pseudonocardia sp</name>
    <dbReference type="NCBI Taxonomy" id="211455"/>
    <lineage>
        <taxon>Bacteria</taxon>
        <taxon>Bacillati</taxon>
        <taxon>Actinomycetota</taxon>
        <taxon>Actinomycetes</taxon>
        <taxon>Pseudonocardiales</taxon>
        <taxon>Pseudonocardiaceae</taxon>
        <taxon>Pseudonocardia</taxon>
        <taxon>environmental samples</taxon>
    </lineage>
</organism>
<reference evidence="2" key="1">
    <citation type="submission" date="2020-02" db="EMBL/GenBank/DDBJ databases">
        <authorList>
            <person name="Meier V. D."/>
        </authorList>
    </citation>
    <scope>NUCLEOTIDE SEQUENCE</scope>
    <source>
        <strain evidence="2">AVDCRST_MAG66</strain>
    </source>
</reference>
<evidence type="ECO:0000313" key="2">
    <source>
        <dbReference type="EMBL" id="CAA9435437.1"/>
    </source>
</evidence>
<evidence type="ECO:0000256" key="1">
    <source>
        <dbReference type="SAM" id="MobiDB-lite"/>
    </source>
</evidence>
<sequence length="44" mass="4423">AVGHLEPTRRVAAAAQAADLARGSRGRGAAGVARWGGDPGTRRV</sequence>
<feature type="region of interest" description="Disordered" evidence="1">
    <location>
        <begin position="24"/>
        <end position="44"/>
    </location>
</feature>
<dbReference type="EMBL" id="CADCUS010000506">
    <property type="protein sequence ID" value="CAA9435437.1"/>
    <property type="molecule type" value="Genomic_DNA"/>
</dbReference>
<protein>
    <submittedName>
        <fullName evidence="2">Uncharacterized protein</fullName>
    </submittedName>
</protein>
<proteinExistence type="predicted"/>
<accession>A0A6J4Q7Y3</accession>
<dbReference type="AlphaFoldDB" id="A0A6J4Q7Y3"/>
<feature type="non-terminal residue" evidence="2">
    <location>
        <position position="44"/>
    </location>
</feature>
<name>A0A6J4Q7Y3_9PSEU</name>
<gene>
    <name evidence="2" type="ORF">AVDCRST_MAG66-3552</name>
</gene>